<dbReference type="AlphaFoldDB" id="A0AAV1LE24"/>
<gene>
    <name evidence="7" type="ORF">PARMNEM_LOCUS13098</name>
</gene>
<accession>A0AAV1LE24</accession>
<comment type="similarity">
    <text evidence="2">Belongs to the ATP-dependent AMP-binding enzyme family.</text>
</comment>
<dbReference type="InterPro" id="IPR000873">
    <property type="entry name" value="AMP-dep_synth/lig_dom"/>
</dbReference>
<dbReference type="Gene3D" id="3.30.300.30">
    <property type="match status" value="1"/>
</dbReference>
<dbReference type="PANTHER" id="PTHR24096">
    <property type="entry name" value="LONG-CHAIN-FATTY-ACID--COA LIGASE"/>
    <property type="match status" value="1"/>
</dbReference>
<proteinExistence type="inferred from homology"/>
<evidence type="ECO:0000256" key="4">
    <source>
        <dbReference type="ARBA" id="ARBA00023140"/>
    </source>
</evidence>
<feature type="domain" description="AMP-binding enzyme C-terminal" evidence="6">
    <location>
        <begin position="442"/>
        <end position="518"/>
    </location>
</feature>
<sequence length="535" mass="59407">MIKNSYYVYGDSDLTVPAYLNFGEFILNKLWQNKDKNILINGSTNDTLTCGEISQEAMNLAVALTHLGLRKGEVVALCSENRREFWPTVIGIACTGAVLTTFNPGYTKDELKHVMGILKPKYVFCSPQAYSVHETYLKSFVEVKNIILFGERKQNGALLYDDLTTAKRVTFEEFKSVDVKGETDTLFILYSSGTSGLPKGVMQTHLNVLAACNMPSSFDADTSMLIVAPWYHAMGMIGTLRCFSKGITLVYLQKFDMESYLNTIELYKISQLTVVPALLVALCKHQSYHDVSSIKLMYSGGSPLHSDTINAVRKRFPKLKAVLQGYGMTEATLGVTRDTYEMAHLAKPGGVGYVVKNTIIKVVDIKTRKPLGPNQTGEICVKGVLIMKGYIGKENNSGDDFDEEGFFKTGDIGYYDDEKYFFIVDRLKELIKYKAYQVAPMEIEAVLLKHDGVRDVGVVGLPNAAAGEVPLAFVVPQPGATLSETELQQFVAERLSNPKRLRGGVKFVKEIPKNPSGKILRKHLREMAKSVISKL</sequence>
<evidence type="ECO:0000256" key="2">
    <source>
        <dbReference type="ARBA" id="ARBA00006432"/>
    </source>
</evidence>
<dbReference type="Proteomes" id="UP001314205">
    <property type="component" value="Unassembled WGS sequence"/>
</dbReference>
<comment type="subcellular location">
    <subcellularLocation>
        <location evidence="1">Peroxisome</location>
    </subcellularLocation>
</comment>
<dbReference type="FunFam" id="3.30.300.30:FF:000007">
    <property type="entry name" value="4-coumarate--CoA ligase 2"/>
    <property type="match status" value="1"/>
</dbReference>
<name>A0AAV1LE24_9NEOP</name>
<evidence type="ECO:0000259" key="6">
    <source>
        <dbReference type="Pfam" id="PF13193"/>
    </source>
</evidence>
<evidence type="ECO:0000313" key="8">
    <source>
        <dbReference type="Proteomes" id="UP001314205"/>
    </source>
</evidence>
<evidence type="ECO:0000313" key="7">
    <source>
        <dbReference type="EMBL" id="CAK1593301.1"/>
    </source>
</evidence>
<dbReference type="Pfam" id="PF00501">
    <property type="entry name" value="AMP-binding"/>
    <property type="match status" value="1"/>
</dbReference>
<keyword evidence="3" id="KW-0436">Ligase</keyword>
<dbReference type="GO" id="GO:0005777">
    <property type="term" value="C:peroxisome"/>
    <property type="evidence" value="ECO:0007669"/>
    <property type="project" value="UniProtKB-SubCell"/>
</dbReference>
<keyword evidence="8" id="KW-1185">Reference proteome</keyword>
<keyword evidence="4" id="KW-0576">Peroxisome</keyword>
<evidence type="ECO:0000256" key="1">
    <source>
        <dbReference type="ARBA" id="ARBA00004275"/>
    </source>
</evidence>
<dbReference type="InterPro" id="IPR042099">
    <property type="entry name" value="ANL_N_sf"/>
</dbReference>
<comment type="caution">
    <text evidence="7">The sequence shown here is derived from an EMBL/GenBank/DDBJ whole genome shotgun (WGS) entry which is preliminary data.</text>
</comment>
<dbReference type="InterPro" id="IPR025110">
    <property type="entry name" value="AMP-bd_C"/>
</dbReference>
<dbReference type="CDD" id="cd05911">
    <property type="entry name" value="Firefly_Luc_like"/>
    <property type="match status" value="1"/>
</dbReference>
<evidence type="ECO:0000256" key="3">
    <source>
        <dbReference type="ARBA" id="ARBA00022598"/>
    </source>
</evidence>
<dbReference type="GO" id="GO:0016405">
    <property type="term" value="F:CoA-ligase activity"/>
    <property type="evidence" value="ECO:0007669"/>
    <property type="project" value="TreeGrafter"/>
</dbReference>
<dbReference type="PROSITE" id="PS00455">
    <property type="entry name" value="AMP_BINDING"/>
    <property type="match status" value="1"/>
</dbReference>
<protein>
    <recommendedName>
        <fullName evidence="9">Luciferin 4-monooxygenase</fullName>
    </recommendedName>
</protein>
<organism evidence="7 8">
    <name type="scientific">Parnassius mnemosyne</name>
    <name type="common">clouded apollo</name>
    <dbReference type="NCBI Taxonomy" id="213953"/>
    <lineage>
        <taxon>Eukaryota</taxon>
        <taxon>Metazoa</taxon>
        <taxon>Ecdysozoa</taxon>
        <taxon>Arthropoda</taxon>
        <taxon>Hexapoda</taxon>
        <taxon>Insecta</taxon>
        <taxon>Pterygota</taxon>
        <taxon>Neoptera</taxon>
        <taxon>Endopterygota</taxon>
        <taxon>Lepidoptera</taxon>
        <taxon>Glossata</taxon>
        <taxon>Ditrysia</taxon>
        <taxon>Papilionoidea</taxon>
        <taxon>Papilionidae</taxon>
        <taxon>Parnassiinae</taxon>
        <taxon>Parnassini</taxon>
        <taxon>Parnassius</taxon>
        <taxon>Driopa</taxon>
    </lineage>
</organism>
<dbReference type="Gene3D" id="3.40.50.12780">
    <property type="entry name" value="N-terminal domain of ligase-like"/>
    <property type="match status" value="1"/>
</dbReference>
<reference evidence="7 8" key="1">
    <citation type="submission" date="2023-11" db="EMBL/GenBank/DDBJ databases">
        <authorList>
            <person name="Hedman E."/>
            <person name="Englund M."/>
            <person name="Stromberg M."/>
            <person name="Nyberg Akerstrom W."/>
            <person name="Nylinder S."/>
            <person name="Jareborg N."/>
            <person name="Kallberg Y."/>
            <person name="Kronander E."/>
        </authorList>
    </citation>
    <scope>NUCLEOTIDE SEQUENCE [LARGE SCALE GENOMIC DNA]</scope>
</reference>
<dbReference type="EMBL" id="CAVLGL010000088">
    <property type="protein sequence ID" value="CAK1593301.1"/>
    <property type="molecule type" value="Genomic_DNA"/>
</dbReference>
<dbReference type="InterPro" id="IPR020845">
    <property type="entry name" value="AMP-binding_CS"/>
</dbReference>
<feature type="domain" description="AMP-dependent synthetase/ligase" evidence="5">
    <location>
        <begin position="33"/>
        <end position="390"/>
    </location>
</feature>
<dbReference type="Pfam" id="PF13193">
    <property type="entry name" value="AMP-binding_C"/>
    <property type="match status" value="1"/>
</dbReference>
<evidence type="ECO:0000259" key="5">
    <source>
        <dbReference type="Pfam" id="PF00501"/>
    </source>
</evidence>
<dbReference type="InterPro" id="IPR045851">
    <property type="entry name" value="AMP-bd_C_sf"/>
</dbReference>
<evidence type="ECO:0008006" key="9">
    <source>
        <dbReference type="Google" id="ProtNLM"/>
    </source>
</evidence>
<dbReference type="SUPFAM" id="SSF56801">
    <property type="entry name" value="Acetyl-CoA synthetase-like"/>
    <property type="match status" value="1"/>
</dbReference>
<dbReference type="PANTHER" id="PTHR24096:SF149">
    <property type="entry name" value="AMP-BINDING DOMAIN-CONTAINING PROTEIN-RELATED"/>
    <property type="match status" value="1"/>
</dbReference>